<gene>
    <name evidence="6" type="ORF">HPULCUR_005335</name>
</gene>
<name>A0ABP9XYS2_9FUNG</name>
<dbReference type="Pfam" id="PF02891">
    <property type="entry name" value="zf-MIZ"/>
    <property type="match status" value="1"/>
</dbReference>
<dbReference type="PANTHER" id="PTHR10782">
    <property type="entry name" value="ZINC FINGER MIZ DOMAIN-CONTAINING PROTEIN"/>
    <property type="match status" value="1"/>
</dbReference>
<comment type="caution">
    <text evidence="6">The sequence shown here is derived from an EMBL/GenBank/DDBJ whole genome shotgun (WGS) entry which is preliminary data.</text>
</comment>
<keyword evidence="3" id="KW-0862">Zinc</keyword>
<evidence type="ECO:0000313" key="6">
    <source>
        <dbReference type="EMBL" id="GAA5799914.1"/>
    </source>
</evidence>
<dbReference type="EMBL" id="BAABUJ010000014">
    <property type="protein sequence ID" value="GAA5799914.1"/>
    <property type="molecule type" value="Genomic_DNA"/>
</dbReference>
<keyword evidence="7" id="KW-1185">Reference proteome</keyword>
<dbReference type="InterPro" id="IPR004181">
    <property type="entry name" value="Znf_MIZ"/>
</dbReference>
<evidence type="ECO:0000259" key="5">
    <source>
        <dbReference type="PROSITE" id="PS51044"/>
    </source>
</evidence>
<evidence type="ECO:0000256" key="4">
    <source>
        <dbReference type="PROSITE-ProRule" id="PRU00452"/>
    </source>
</evidence>
<evidence type="ECO:0000256" key="2">
    <source>
        <dbReference type="ARBA" id="ARBA00022771"/>
    </source>
</evidence>
<evidence type="ECO:0000256" key="1">
    <source>
        <dbReference type="ARBA" id="ARBA00022723"/>
    </source>
</evidence>
<dbReference type="CDD" id="cd16650">
    <property type="entry name" value="SP-RING_PIAS-like"/>
    <property type="match status" value="1"/>
</dbReference>
<sequence length="473" mass="55517">MNLTLYKRRRLRQKPHILTIEQSRELGQLVGKKVLKHVADQGLIPINLFRLRKKKLEMIYKYLFDHQLIHDKQPIFESLQTHQLAEYLLNIIYPGYPACKAKNLAYTDYRLCREKDTELIPLAYDYVPTTEVYERLDELYRMNIDWKENTTIEISICTLKRAIDRIRAANFMKPFESIEYHLYFWNSPRTLLKPQCKSLCLNGQEIWSEKKEKIIAEGFMHINITKQLEQSITEKSKKIKLDIKLANNDEYNINHISISAVIKRPTQDLVRDLYLQTATECIAKSIQTSLCPLDTQQIAIHLLKQYQESKDKLKSSENLFLTCLSNTFNKNLSSSEEDDDEDEEEDMVSLVDPVSGTRIQHPVKSLHCKHRSCFDAAIFFDRNADIKLWHCPICLVHIKNTEELRVDYVNKVALAQYPQEEKLFVLQKDTLLSEAEMFGENETILIQEDLKHSLIQDDEAPVQKRLRTLTHVM</sequence>
<dbReference type="InterPro" id="IPR013083">
    <property type="entry name" value="Znf_RING/FYVE/PHD"/>
</dbReference>
<proteinExistence type="predicted"/>
<evidence type="ECO:0000256" key="3">
    <source>
        <dbReference type="ARBA" id="ARBA00022833"/>
    </source>
</evidence>
<keyword evidence="1" id="KW-0479">Metal-binding</keyword>
<keyword evidence="2 4" id="KW-0863">Zinc-finger</keyword>
<dbReference type="PROSITE" id="PS51044">
    <property type="entry name" value="ZF_SP_RING"/>
    <property type="match status" value="1"/>
</dbReference>
<accession>A0ABP9XYS2</accession>
<feature type="domain" description="SP-RING-type" evidence="5">
    <location>
        <begin position="337"/>
        <end position="419"/>
    </location>
</feature>
<dbReference type="Proteomes" id="UP001476247">
    <property type="component" value="Unassembled WGS sequence"/>
</dbReference>
<dbReference type="PANTHER" id="PTHR10782:SF4">
    <property type="entry name" value="TONALLI, ISOFORM E"/>
    <property type="match status" value="1"/>
</dbReference>
<protein>
    <recommendedName>
        <fullName evidence="5">SP-RING-type domain-containing protein</fullName>
    </recommendedName>
</protein>
<organism evidence="6 7">
    <name type="scientific">Helicostylum pulchrum</name>
    <dbReference type="NCBI Taxonomy" id="562976"/>
    <lineage>
        <taxon>Eukaryota</taxon>
        <taxon>Fungi</taxon>
        <taxon>Fungi incertae sedis</taxon>
        <taxon>Mucoromycota</taxon>
        <taxon>Mucoromycotina</taxon>
        <taxon>Mucoromycetes</taxon>
        <taxon>Mucorales</taxon>
        <taxon>Mucorineae</taxon>
        <taxon>Mucoraceae</taxon>
        <taxon>Helicostylum</taxon>
    </lineage>
</organism>
<reference evidence="6 7" key="1">
    <citation type="submission" date="2024-04" db="EMBL/GenBank/DDBJ databases">
        <title>genome sequences of Mucor flavus KT1a and Helicostylum pulchrum KT1b strains isolation_sourced from the surface of a dry-aged beef.</title>
        <authorList>
            <person name="Toyotome T."/>
            <person name="Hosono M."/>
            <person name="Torimaru M."/>
            <person name="Fukuda K."/>
            <person name="Mikami N."/>
        </authorList>
    </citation>
    <scope>NUCLEOTIDE SEQUENCE [LARGE SCALE GENOMIC DNA]</scope>
    <source>
        <strain evidence="6 7">KT1b</strain>
    </source>
</reference>
<evidence type="ECO:0000313" key="7">
    <source>
        <dbReference type="Proteomes" id="UP001476247"/>
    </source>
</evidence>
<dbReference type="Gene3D" id="3.30.40.10">
    <property type="entry name" value="Zinc/RING finger domain, C3HC4 (zinc finger)"/>
    <property type="match status" value="1"/>
</dbReference>